<evidence type="ECO:0000256" key="4">
    <source>
        <dbReference type="ARBA" id="ARBA00010561"/>
    </source>
</evidence>
<dbReference type="Pfam" id="PF02654">
    <property type="entry name" value="CobS"/>
    <property type="match status" value="1"/>
</dbReference>
<keyword evidence="13 19" id="KW-0472">Membrane</keyword>
<accession>A0A6N8LV24</accession>
<keyword evidence="8 19" id="KW-0169">Cobalamin biosynthesis</keyword>
<comment type="catalytic activity">
    <reaction evidence="18 19">
        <text>alpha-ribazole 5'-phosphate + adenosylcob(III)inamide-GDP = adenosylcob(III)alamin 5'-phosphate + GMP + H(+)</text>
        <dbReference type="Rhea" id="RHEA:23560"/>
        <dbReference type="ChEBI" id="CHEBI:15378"/>
        <dbReference type="ChEBI" id="CHEBI:57918"/>
        <dbReference type="ChEBI" id="CHEBI:58115"/>
        <dbReference type="ChEBI" id="CHEBI:60487"/>
        <dbReference type="ChEBI" id="CHEBI:60493"/>
        <dbReference type="EC" id="2.7.8.26"/>
    </reaction>
</comment>
<dbReference type="Proteomes" id="UP000436801">
    <property type="component" value="Unassembled WGS sequence"/>
</dbReference>
<comment type="similarity">
    <text evidence="4 19">Belongs to the CobS family.</text>
</comment>
<evidence type="ECO:0000256" key="19">
    <source>
        <dbReference type="HAMAP-Rule" id="MF_00719"/>
    </source>
</evidence>
<comment type="caution">
    <text evidence="20">The sequence shown here is derived from an EMBL/GenBank/DDBJ whole genome shotgun (WGS) entry which is preliminary data.</text>
</comment>
<evidence type="ECO:0000256" key="1">
    <source>
        <dbReference type="ARBA" id="ARBA00001946"/>
    </source>
</evidence>
<dbReference type="GO" id="GO:0005886">
    <property type="term" value="C:plasma membrane"/>
    <property type="evidence" value="ECO:0007669"/>
    <property type="project" value="UniProtKB-SubCell"/>
</dbReference>
<keyword evidence="7 19" id="KW-1003">Cell membrane</keyword>
<keyword evidence="10 19" id="KW-0812">Transmembrane</keyword>
<comment type="cofactor">
    <cofactor evidence="1 19">
        <name>Mg(2+)</name>
        <dbReference type="ChEBI" id="CHEBI:18420"/>
    </cofactor>
</comment>
<dbReference type="HAMAP" id="MF_00719">
    <property type="entry name" value="CobS"/>
    <property type="match status" value="1"/>
</dbReference>
<gene>
    <name evidence="19" type="primary">cobS</name>
    <name evidence="20" type="ORF">GQR91_10825</name>
</gene>
<dbReference type="GO" id="GO:0008818">
    <property type="term" value="F:cobalamin 5'-phosphate synthase activity"/>
    <property type="evidence" value="ECO:0007669"/>
    <property type="project" value="UniProtKB-UniRule"/>
</dbReference>
<dbReference type="InterPro" id="IPR003805">
    <property type="entry name" value="CobS"/>
</dbReference>
<feature type="transmembrane region" description="Helical" evidence="19">
    <location>
        <begin position="49"/>
        <end position="66"/>
    </location>
</feature>
<evidence type="ECO:0000256" key="7">
    <source>
        <dbReference type="ARBA" id="ARBA00022475"/>
    </source>
</evidence>
<feature type="transmembrane region" description="Helical" evidence="19">
    <location>
        <begin position="123"/>
        <end position="145"/>
    </location>
</feature>
<feature type="transmembrane region" description="Helical" evidence="19">
    <location>
        <begin position="192"/>
        <end position="209"/>
    </location>
</feature>
<evidence type="ECO:0000256" key="16">
    <source>
        <dbReference type="ARBA" id="ARBA00032853"/>
    </source>
</evidence>
<evidence type="ECO:0000313" key="21">
    <source>
        <dbReference type="Proteomes" id="UP000436801"/>
    </source>
</evidence>
<dbReference type="EC" id="2.7.8.26" evidence="5 19"/>
<keyword evidence="9 19" id="KW-0808">Transferase</keyword>
<dbReference type="UniPathway" id="UPA00148">
    <property type="reaction ID" value="UER00238"/>
</dbReference>
<evidence type="ECO:0000256" key="12">
    <source>
        <dbReference type="ARBA" id="ARBA00022989"/>
    </source>
</evidence>
<comment type="subcellular location">
    <subcellularLocation>
        <location evidence="2 19">Cell membrane</location>
        <topology evidence="2 19">Multi-pass membrane protein</topology>
    </subcellularLocation>
</comment>
<evidence type="ECO:0000256" key="2">
    <source>
        <dbReference type="ARBA" id="ARBA00004651"/>
    </source>
</evidence>
<reference evidence="20 21" key="1">
    <citation type="submission" date="2019-12" db="EMBL/GenBank/DDBJ databases">
        <authorList>
            <person name="Zheng J."/>
        </authorList>
    </citation>
    <scope>NUCLEOTIDE SEQUENCE [LARGE SCALE GENOMIC DNA]</scope>
    <source>
        <strain evidence="20 21">DSM 27347</strain>
    </source>
</reference>
<evidence type="ECO:0000256" key="18">
    <source>
        <dbReference type="ARBA" id="ARBA00049504"/>
    </source>
</evidence>
<organism evidence="20 21">
    <name type="scientific">Sphingomonas carotinifaciens</name>
    <dbReference type="NCBI Taxonomy" id="1166323"/>
    <lineage>
        <taxon>Bacteria</taxon>
        <taxon>Pseudomonadati</taxon>
        <taxon>Pseudomonadota</taxon>
        <taxon>Alphaproteobacteria</taxon>
        <taxon>Sphingomonadales</taxon>
        <taxon>Sphingomonadaceae</taxon>
        <taxon>Sphingomonas</taxon>
    </lineage>
</organism>
<evidence type="ECO:0000313" key="20">
    <source>
        <dbReference type="EMBL" id="MWC44139.1"/>
    </source>
</evidence>
<evidence type="ECO:0000256" key="8">
    <source>
        <dbReference type="ARBA" id="ARBA00022573"/>
    </source>
</evidence>
<evidence type="ECO:0000256" key="17">
    <source>
        <dbReference type="ARBA" id="ARBA00048623"/>
    </source>
</evidence>
<dbReference type="OrthoDB" id="9794626at2"/>
<dbReference type="PANTHER" id="PTHR34148:SF1">
    <property type="entry name" value="ADENOSYLCOBINAMIDE-GDP RIBAZOLETRANSFERASE"/>
    <property type="match status" value="1"/>
</dbReference>
<evidence type="ECO:0000256" key="6">
    <source>
        <dbReference type="ARBA" id="ARBA00015850"/>
    </source>
</evidence>
<evidence type="ECO:0000256" key="9">
    <source>
        <dbReference type="ARBA" id="ARBA00022679"/>
    </source>
</evidence>
<keyword evidence="12 19" id="KW-1133">Transmembrane helix</keyword>
<keyword evidence="11 19" id="KW-0460">Magnesium</keyword>
<dbReference type="AlphaFoldDB" id="A0A6N8LV24"/>
<feature type="transmembrane region" description="Helical" evidence="19">
    <location>
        <begin position="72"/>
        <end position="89"/>
    </location>
</feature>
<feature type="transmembrane region" description="Helical" evidence="19">
    <location>
        <begin position="245"/>
        <end position="262"/>
    </location>
</feature>
<comment type="catalytic activity">
    <reaction evidence="17 19">
        <text>alpha-ribazole + adenosylcob(III)inamide-GDP = adenosylcob(III)alamin + GMP + H(+)</text>
        <dbReference type="Rhea" id="RHEA:16049"/>
        <dbReference type="ChEBI" id="CHEBI:10329"/>
        <dbReference type="ChEBI" id="CHEBI:15378"/>
        <dbReference type="ChEBI" id="CHEBI:18408"/>
        <dbReference type="ChEBI" id="CHEBI:58115"/>
        <dbReference type="ChEBI" id="CHEBI:60487"/>
        <dbReference type="EC" id="2.7.8.26"/>
    </reaction>
</comment>
<protein>
    <recommendedName>
        <fullName evidence="6 19">Adenosylcobinamide-GDP ribazoletransferase</fullName>
        <ecNumber evidence="5 19">2.7.8.26</ecNumber>
    </recommendedName>
    <alternativeName>
        <fullName evidence="16 19">Cobalamin synthase</fullName>
    </alternativeName>
    <alternativeName>
        <fullName evidence="15 19">Cobalamin-5'-phosphate synthase</fullName>
    </alternativeName>
</protein>
<evidence type="ECO:0000256" key="15">
    <source>
        <dbReference type="ARBA" id="ARBA00032605"/>
    </source>
</evidence>
<feature type="transmembrane region" description="Helical" evidence="19">
    <location>
        <begin position="215"/>
        <end position="233"/>
    </location>
</feature>
<comment type="function">
    <text evidence="14 19">Joins adenosylcobinamide-GDP and alpha-ribazole to generate adenosylcobalamin (Ado-cobalamin). Also synthesizes adenosylcobalamin 5'-phosphate from adenosylcobinamide-GDP and alpha-ribazole 5'-phosphate.</text>
</comment>
<dbReference type="GO" id="GO:0009236">
    <property type="term" value="P:cobalamin biosynthetic process"/>
    <property type="evidence" value="ECO:0007669"/>
    <property type="project" value="UniProtKB-UniRule"/>
</dbReference>
<sequence length="263" mass="27437">MRSAWAVRTRAPFWAPPLMAVQFLTRVPVPWLARLDGARAGDAFVRSTGWLPLVGTAIGIVTATVFALGQLWWPPLVALLVALAVEAWLTGAFHEDAVADFCDAFGAARDAETTRRIMKDSRIGSYGALGLGLAVALRVAATLAVPGSVGLYAIVAAAGIARWCAVLLMAMAPPAATGEGVAKDIGRLPRRSFWLAAVTVLPAIGLLAAGGRWTASVVLVVISLMLVWIARGIRRRIGGSTGDCLGFAAYAAQILVLLVVAGA</sequence>
<evidence type="ECO:0000256" key="13">
    <source>
        <dbReference type="ARBA" id="ARBA00023136"/>
    </source>
</evidence>
<comment type="pathway">
    <text evidence="3 19">Cofactor biosynthesis; adenosylcobalamin biosynthesis; adenosylcobalamin from cob(II)yrinate a,c-diamide: step 7/7.</text>
</comment>
<evidence type="ECO:0000256" key="14">
    <source>
        <dbReference type="ARBA" id="ARBA00025228"/>
    </source>
</evidence>
<evidence type="ECO:0000256" key="5">
    <source>
        <dbReference type="ARBA" id="ARBA00013200"/>
    </source>
</evidence>
<dbReference type="PANTHER" id="PTHR34148">
    <property type="entry name" value="ADENOSYLCOBINAMIDE-GDP RIBAZOLETRANSFERASE"/>
    <property type="match status" value="1"/>
</dbReference>
<feature type="transmembrane region" description="Helical" evidence="19">
    <location>
        <begin position="151"/>
        <end position="171"/>
    </location>
</feature>
<dbReference type="EMBL" id="WSUT01000005">
    <property type="protein sequence ID" value="MWC44139.1"/>
    <property type="molecule type" value="Genomic_DNA"/>
</dbReference>
<evidence type="ECO:0000256" key="10">
    <source>
        <dbReference type="ARBA" id="ARBA00022692"/>
    </source>
</evidence>
<evidence type="ECO:0000256" key="11">
    <source>
        <dbReference type="ARBA" id="ARBA00022842"/>
    </source>
</evidence>
<evidence type="ECO:0000256" key="3">
    <source>
        <dbReference type="ARBA" id="ARBA00004663"/>
    </source>
</evidence>
<name>A0A6N8LV24_9SPHN</name>
<proteinExistence type="inferred from homology"/>
<dbReference type="GO" id="GO:0051073">
    <property type="term" value="F:adenosylcobinamide-GDP ribazoletransferase activity"/>
    <property type="evidence" value="ECO:0007669"/>
    <property type="project" value="UniProtKB-UniRule"/>
</dbReference>